<dbReference type="STRING" id="13333.W1Q0J9"/>
<sequence length="397" mass="42652">MAGSLALLGSVVPRDARVVRKLRAVGAIILGKASMSEWAVFRSLEAPMGWNAIGGQPKNPYVLSANPSGSSTGSAISAATNLATVTLGTETDGSIITPSSANSLVGIKPTLGLTSRAGVILISPRQDTVGPICRTVLDAVFVLDEIVGFDQRDKKATIAASKFIPAGGYKQFLKAEGLRGKRLGILREPFFNFSGTSVLAQTFETHFKTLRQKGAILVDNVEISNINVILDVRESGEGLALLYEFKKALNAYLSELLVSPVRTLSDVIAFNIKHSKEEKLKEYGQDIFILAESLNRSNSSQVKRAISNLKELSRNGIEKVMREKKLDAILAPANTPVYTILAIGGYPGITVPAGYDEEGVPFGICFGGLRGSEPKLIEIAYSFEQATHIRRPPTFKS</sequence>
<organism evidence="2 3">
    <name type="scientific">Amborella trichopoda</name>
    <dbReference type="NCBI Taxonomy" id="13333"/>
    <lineage>
        <taxon>Eukaryota</taxon>
        <taxon>Viridiplantae</taxon>
        <taxon>Streptophyta</taxon>
        <taxon>Embryophyta</taxon>
        <taxon>Tracheophyta</taxon>
        <taxon>Spermatophyta</taxon>
        <taxon>Magnoliopsida</taxon>
        <taxon>Amborellales</taxon>
        <taxon>Amborellaceae</taxon>
        <taxon>Amborella</taxon>
    </lineage>
</organism>
<reference evidence="3" key="1">
    <citation type="journal article" date="2013" name="Science">
        <title>The Amborella genome and the evolution of flowering plants.</title>
        <authorList>
            <consortium name="Amborella Genome Project"/>
        </authorList>
    </citation>
    <scope>NUCLEOTIDE SEQUENCE [LARGE SCALE GENOMIC DNA]</scope>
</reference>
<name>W1Q0J9_AMBTC</name>
<dbReference type="PANTHER" id="PTHR42678">
    <property type="entry name" value="AMIDASE"/>
    <property type="match status" value="1"/>
</dbReference>
<gene>
    <name evidence="2" type="ORF">AMTR_s00041p00215440</name>
</gene>
<evidence type="ECO:0000259" key="1">
    <source>
        <dbReference type="Pfam" id="PF01425"/>
    </source>
</evidence>
<dbReference type="HOGENOM" id="CLU_009600_14_0_1"/>
<dbReference type="EMBL" id="KI392588">
    <property type="protein sequence ID" value="ERN13495.1"/>
    <property type="molecule type" value="Genomic_DNA"/>
</dbReference>
<dbReference type="PANTHER" id="PTHR42678:SF34">
    <property type="entry name" value="OS04G0183300 PROTEIN"/>
    <property type="match status" value="1"/>
</dbReference>
<evidence type="ECO:0000313" key="2">
    <source>
        <dbReference type="EMBL" id="ERN13495.1"/>
    </source>
</evidence>
<dbReference type="OMA" id="AYGGQCI"/>
<dbReference type="InterPro" id="IPR036928">
    <property type="entry name" value="AS_sf"/>
</dbReference>
<dbReference type="SUPFAM" id="SSF75304">
    <property type="entry name" value="Amidase signature (AS) enzymes"/>
    <property type="match status" value="1"/>
</dbReference>
<proteinExistence type="predicted"/>
<keyword evidence="3" id="KW-1185">Reference proteome</keyword>
<dbReference type="AlphaFoldDB" id="W1Q0J9"/>
<dbReference type="Pfam" id="PF01425">
    <property type="entry name" value="Amidase"/>
    <property type="match status" value="1"/>
</dbReference>
<accession>W1Q0J9</accession>
<dbReference type="Proteomes" id="UP000017836">
    <property type="component" value="Unassembled WGS sequence"/>
</dbReference>
<evidence type="ECO:0000313" key="3">
    <source>
        <dbReference type="Proteomes" id="UP000017836"/>
    </source>
</evidence>
<protein>
    <recommendedName>
        <fullName evidence="1">Amidase domain-containing protein</fullName>
    </recommendedName>
</protein>
<dbReference type="Gene3D" id="3.90.1300.10">
    <property type="entry name" value="Amidase signature (AS) domain"/>
    <property type="match status" value="1"/>
</dbReference>
<dbReference type="Gramene" id="ERN13495">
    <property type="protein sequence ID" value="ERN13495"/>
    <property type="gene ID" value="AMTR_s00041p00215440"/>
</dbReference>
<feature type="domain" description="Amidase" evidence="1">
    <location>
        <begin position="1"/>
        <end position="334"/>
    </location>
</feature>
<dbReference type="eggNOG" id="KOG1211">
    <property type="taxonomic scope" value="Eukaryota"/>
</dbReference>
<dbReference type="InterPro" id="IPR023631">
    <property type="entry name" value="Amidase_dom"/>
</dbReference>